<name>A0AAJ0BS91_9PEZI</name>
<gene>
    <name evidence="2" type="ORF">QBC33DRAFT_614477</name>
</gene>
<feature type="transmembrane region" description="Helical" evidence="1">
    <location>
        <begin position="349"/>
        <end position="369"/>
    </location>
</feature>
<keyword evidence="3" id="KW-1185">Reference proteome</keyword>
<feature type="transmembrane region" description="Helical" evidence="1">
    <location>
        <begin position="167"/>
        <end position="186"/>
    </location>
</feature>
<dbReference type="AlphaFoldDB" id="A0AAJ0BS91"/>
<dbReference type="EMBL" id="MU839041">
    <property type="protein sequence ID" value="KAK1762169.1"/>
    <property type="molecule type" value="Genomic_DNA"/>
</dbReference>
<dbReference type="InterPro" id="IPR053018">
    <property type="entry name" value="Elsinochrome_Biosynth-Asso"/>
</dbReference>
<keyword evidence="1" id="KW-1133">Transmembrane helix</keyword>
<dbReference type="GeneID" id="85315776"/>
<comment type="caution">
    <text evidence="2">The sequence shown here is derived from an EMBL/GenBank/DDBJ whole genome shotgun (WGS) entry which is preliminary data.</text>
</comment>
<evidence type="ECO:0000313" key="2">
    <source>
        <dbReference type="EMBL" id="KAK1762169.1"/>
    </source>
</evidence>
<feature type="transmembrane region" description="Helical" evidence="1">
    <location>
        <begin position="44"/>
        <end position="72"/>
    </location>
</feature>
<dbReference type="Proteomes" id="UP001244011">
    <property type="component" value="Unassembled WGS sequence"/>
</dbReference>
<dbReference type="RefSeq" id="XP_060278382.1">
    <property type="nucleotide sequence ID" value="XM_060432589.1"/>
</dbReference>
<keyword evidence="1" id="KW-0472">Membrane</keyword>
<dbReference type="PANTHER" id="PTHR37577:SF1">
    <property type="entry name" value="INTEGRAL MEMBRANE PROTEIN"/>
    <property type="match status" value="1"/>
</dbReference>
<protein>
    <submittedName>
        <fullName evidence="2">Uncharacterized protein</fullName>
    </submittedName>
</protein>
<evidence type="ECO:0000313" key="3">
    <source>
        <dbReference type="Proteomes" id="UP001244011"/>
    </source>
</evidence>
<proteinExistence type="predicted"/>
<accession>A0AAJ0BS91</accession>
<reference evidence="2" key="1">
    <citation type="submission" date="2023-06" db="EMBL/GenBank/DDBJ databases">
        <title>Genome-scale phylogeny and comparative genomics of the fungal order Sordariales.</title>
        <authorList>
            <consortium name="Lawrence Berkeley National Laboratory"/>
            <person name="Hensen N."/>
            <person name="Bonometti L."/>
            <person name="Westerberg I."/>
            <person name="Brannstrom I.O."/>
            <person name="Guillou S."/>
            <person name="Cros-Aarteil S."/>
            <person name="Calhoun S."/>
            <person name="Haridas S."/>
            <person name="Kuo A."/>
            <person name="Mondo S."/>
            <person name="Pangilinan J."/>
            <person name="Riley R."/>
            <person name="Labutti K."/>
            <person name="Andreopoulos B."/>
            <person name="Lipzen A."/>
            <person name="Chen C."/>
            <person name="Yanf M."/>
            <person name="Daum C."/>
            <person name="Ng V."/>
            <person name="Clum A."/>
            <person name="Steindorff A."/>
            <person name="Ohm R."/>
            <person name="Martin F."/>
            <person name="Silar P."/>
            <person name="Natvig D."/>
            <person name="Lalanne C."/>
            <person name="Gautier V."/>
            <person name="Ament-Velasquez S.L."/>
            <person name="Kruys A."/>
            <person name="Hutchinson M.I."/>
            <person name="Powell A.J."/>
            <person name="Barry K."/>
            <person name="Miller A.N."/>
            <person name="Grigoriev I.V."/>
            <person name="Debuchy R."/>
            <person name="Gladieux P."/>
            <person name="Thoren M.H."/>
            <person name="Johannesson H."/>
        </authorList>
    </citation>
    <scope>NUCLEOTIDE SEQUENCE</scope>
    <source>
        <strain evidence="2">8032-3</strain>
    </source>
</reference>
<feature type="transmembrane region" description="Helical" evidence="1">
    <location>
        <begin position="291"/>
        <end position="314"/>
    </location>
</feature>
<sequence length="383" mass="41637">MGAYVSIPFCATHYGVTLDCSPPNSTDSAIGGITRGSFAADPDIAGIGILAAFTAVTSFALLLSTISVLWWFSKYIFGWKSRLPEHEKSSQEHRFNITDLLETLVLSCSDQQVFTGAAYAITLRYLKGCNISAYHYNIVANMLLLTCATHLGAVTVARNYWRYPLVALLRIVVTVGVYLATGLLLSNQGAVAAGFPTEVPPANATDSLMILSAACFQTDASHLATTIAHSLSGTDALRDALVDSDPGNKIHGWNHYLAMLFFFALTILVEFGRFTQRAIPTLPSFRPPARIVRVLDGVFAVYLLAGMAISWWTVVDSVAYMSRLRGWVHGSGWMQLDGGLNPEDDPTTFGQLVPMLLVVLTVFTFVQIVSGKMFSAPLMFSEI</sequence>
<dbReference type="PANTHER" id="PTHR37577">
    <property type="entry name" value="INTEGRAL MEMBRANE PROTEIN"/>
    <property type="match status" value="1"/>
</dbReference>
<feature type="transmembrane region" description="Helical" evidence="1">
    <location>
        <begin position="253"/>
        <end position="271"/>
    </location>
</feature>
<evidence type="ECO:0000256" key="1">
    <source>
        <dbReference type="SAM" id="Phobius"/>
    </source>
</evidence>
<keyword evidence="1" id="KW-0812">Transmembrane</keyword>
<organism evidence="2 3">
    <name type="scientific">Phialemonium atrogriseum</name>
    <dbReference type="NCBI Taxonomy" id="1093897"/>
    <lineage>
        <taxon>Eukaryota</taxon>
        <taxon>Fungi</taxon>
        <taxon>Dikarya</taxon>
        <taxon>Ascomycota</taxon>
        <taxon>Pezizomycotina</taxon>
        <taxon>Sordariomycetes</taxon>
        <taxon>Sordariomycetidae</taxon>
        <taxon>Cephalothecales</taxon>
        <taxon>Cephalothecaceae</taxon>
        <taxon>Phialemonium</taxon>
    </lineage>
</organism>